<dbReference type="SUPFAM" id="SSF48726">
    <property type="entry name" value="Immunoglobulin"/>
    <property type="match status" value="1"/>
</dbReference>
<dbReference type="InterPro" id="IPR013783">
    <property type="entry name" value="Ig-like_fold"/>
</dbReference>
<dbReference type="InterPro" id="IPR036179">
    <property type="entry name" value="Ig-like_dom_sf"/>
</dbReference>
<protein>
    <recommendedName>
        <fullName evidence="3">Ig-like domain-containing protein</fullName>
    </recommendedName>
</protein>
<sequence length="192" mass="20461">MVVPALQSSPDIAPEAELFQEGYCSQELGKGWESWVEPCTFCSSAGCREGHLPWLGEKHLGGQLPPGGPLSPMRLPWGCGRPSLTGHSRDLLTSLVTLFLLHMGSGRILWGCWGLSPLGLADLLLRDTGGAVGQGVPDLDLQITGLRPSDDGRYFCTVEDADAYDDAIVELEVSGFVQSCSLGPAPIGVVLW</sequence>
<evidence type="ECO:0008006" key="3">
    <source>
        <dbReference type="Google" id="ProtNLM"/>
    </source>
</evidence>
<evidence type="ECO:0000313" key="1">
    <source>
        <dbReference type="Ensembl" id="ENSAPLP00020007489.1"/>
    </source>
</evidence>
<reference evidence="1" key="2">
    <citation type="submission" date="2025-08" db="UniProtKB">
        <authorList>
            <consortium name="Ensembl"/>
        </authorList>
    </citation>
    <scope>IDENTIFICATION</scope>
</reference>
<evidence type="ECO:0000313" key="2">
    <source>
        <dbReference type="Proteomes" id="UP000694400"/>
    </source>
</evidence>
<name>A0A8B9SK83_ANAPL</name>
<organism evidence="1 2">
    <name type="scientific">Anas platyrhynchos</name>
    <name type="common">Mallard</name>
    <name type="synonym">Anas boschas</name>
    <dbReference type="NCBI Taxonomy" id="8839"/>
    <lineage>
        <taxon>Eukaryota</taxon>
        <taxon>Metazoa</taxon>
        <taxon>Chordata</taxon>
        <taxon>Craniata</taxon>
        <taxon>Vertebrata</taxon>
        <taxon>Euteleostomi</taxon>
        <taxon>Archelosauria</taxon>
        <taxon>Archosauria</taxon>
        <taxon>Dinosauria</taxon>
        <taxon>Saurischia</taxon>
        <taxon>Theropoda</taxon>
        <taxon>Coelurosauria</taxon>
        <taxon>Aves</taxon>
        <taxon>Neognathae</taxon>
        <taxon>Galloanserae</taxon>
        <taxon>Anseriformes</taxon>
        <taxon>Anatidae</taxon>
        <taxon>Anatinae</taxon>
        <taxon>Anas</taxon>
    </lineage>
</organism>
<proteinExistence type="predicted"/>
<reference evidence="1" key="1">
    <citation type="submission" date="2019-08" db="EMBL/GenBank/DDBJ databases">
        <title>Three high-quality genomes provides insights into domestication of ducks.</title>
        <authorList>
            <person name="Hou Z.C."/>
            <person name="Zhu F."/>
            <person name="Yin Z.T."/>
            <person name="Zhang F."/>
        </authorList>
    </citation>
    <scope>NUCLEOTIDE SEQUENCE [LARGE SCALE GENOMIC DNA]</scope>
</reference>
<dbReference type="Gene3D" id="2.60.40.10">
    <property type="entry name" value="Immunoglobulins"/>
    <property type="match status" value="1"/>
</dbReference>
<dbReference type="AlphaFoldDB" id="A0A8B9SK83"/>
<accession>A0A8B9SK83</accession>
<dbReference type="Proteomes" id="UP000694400">
    <property type="component" value="Chromosome 30"/>
</dbReference>
<reference evidence="1" key="3">
    <citation type="submission" date="2025-09" db="UniProtKB">
        <authorList>
            <consortium name="Ensembl"/>
        </authorList>
    </citation>
    <scope>IDENTIFICATION</scope>
</reference>
<dbReference type="Ensembl" id="ENSAPLT00020008051.1">
    <property type="protein sequence ID" value="ENSAPLP00020007489.1"/>
    <property type="gene ID" value="ENSAPLG00020005501.1"/>
</dbReference>